<feature type="transmembrane region" description="Helical" evidence="1">
    <location>
        <begin position="117"/>
        <end position="140"/>
    </location>
</feature>
<feature type="transmembrane region" description="Helical" evidence="1">
    <location>
        <begin position="14"/>
        <end position="36"/>
    </location>
</feature>
<evidence type="ECO:0000313" key="3">
    <source>
        <dbReference type="Proteomes" id="UP001280581"/>
    </source>
</evidence>
<evidence type="ECO:0000256" key="1">
    <source>
        <dbReference type="SAM" id="Phobius"/>
    </source>
</evidence>
<sequence>MASFVPHERTLRKITVWTFVPAFTLIVASGCMASKASDWYSRPLRPTIIFFGLIPSIISAITSVLSLNSKHDPLRKRPYWTAGLWFIIDALLAIANFAVLMPIWMFEPDFLYNHADYMMLETYATVFLFSDMFIHTYLAFHYPIKTVMKAISEAQIIGWTQTECPHCHKNLKATETVGPKQAEPIFPRGENYLDEPEEGEASTGVIRLPIDSEA</sequence>
<accession>A0AAN6M0V6</accession>
<feature type="transmembrane region" description="Helical" evidence="1">
    <location>
        <begin position="48"/>
        <end position="67"/>
    </location>
</feature>
<name>A0AAN6M0V6_9PLEO</name>
<dbReference type="Proteomes" id="UP001280581">
    <property type="component" value="Unassembled WGS sequence"/>
</dbReference>
<proteinExistence type="predicted"/>
<dbReference type="AlphaFoldDB" id="A0AAN6M0V6"/>
<keyword evidence="1" id="KW-1133">Transmembrane helix</keyword>
<protein>
    <submittedName>
        <fullName evidence="2">Uncharacterized protein</fullName>
    </submittedName>
</protein>
<keyword evidence="1" id="KW-0812">Transmembrane</keyword>
<comment type="caution">
    <text evidence="2">The sequence shown here is derived from an EMBL/GenBank/DDBJ whole genome shotgun (WGS) entry which is preliminary data.</text>
</comment>
<keyword evidence="3" id="KW-1185">Reference proteome</keyword>
<dbReference type="EMBL" id="WVTA01000005">
    <property type="protein sequence ID" value="KAK3209815.1"/>
    <property type="molecule type" value="Genomic_DNA"/>
</dbReference>
<gene>
    <name evidence="2" type="ORF">GRF29_44g755037</name>
</gene>
<evidence type="ECO:0000313" key="2">
    <source>
        <dbReference type="EMBL" id="KAK3209815.1"/>
    </source>
</evidence>
<feature type="transmembrane region" description="Helical" evidence="1">
    <location>
        <begin position="79"/>
        <end position="105"/>
    </location>
</feature>
<reference evidence="2 3" key="1">
    <citation type="submission" date="2021-02" db="EMBL/GenBank/DDBJ databases">
        <title>Genome assembly of Pseudopithomyces chartarum.</title>
        <authorList>
            <person name="Jauregui R."/>
            <person name="Singh J."/>
            <person name="Voisey C."/>
        </authorList>
    </citation>
    <scope>NUCLEOTIDE SEQUENCE [LARGE SCALE GENOMIC DNA]</scope>
    <source>
        <strain evidence="2 3">AGR01</strain>
    </source>
</reference>
<organism evidence="2 3">
    <name type="scientific">Pseudopithomyces chartarum</name>
    <dbReference type="NCBI Taxonomy" id="1892770"/>
    <lineage>
        <taxon>Eukaryota</taxon>
        <taxon>Fungi</taxon>
        <taxon>Dikarya</taxon>
        <taxon>Ascomycota</taxon>
        <taxon>Pezizomycotina</taxon>
        <taxon>Dothideomycetes</taxon>
        <taxon>Pleosporomycetidae</taxon>
        <taxon>Pleosporales</taxon>
        <taxon>Massarineae</taxon>
        <taxon>Didymosphaeriaceae</taxon>
        <taxon>Pseudopithomyces</taxon>
    </lineage>
</organism>
<keyword evidence="1" id="KW-0472">Membrane</keyword>